<dbReference type="Proteomes" id="UP000324222">
    <property type="component" value="Unassembled WGS sequence"/>
</dbReference>
<sequence>MPRLLARDGEDLMGGASSRRSDVKNRRDIPERHQHIDQKGHSRGKRNSRGEVDCWIGLNASEKPRPKI</sequence>
<evidence type="ECO:0000256" key="1">
    <source>
        <dbReference type="SAM" id="MobiDB-lite"/>
    </source>
</evidence>
<dbReference type="EMBL" id="VSRR010014401">
    <property type="protein sequence ID" value="MPC56977.1"/>
    <property type="molecule type" value="Genomic_DNA"/>
</dbReference>
<accession>A0A5B7GI94</accession>
<reference evidence="2 3" key="1">
    <citation type="submission" date="2019-05" db="EMBL/GenBank/DDBJ databases">
        <title>Another draft genome of Portunus trituberculatus and its Hox gene families provides insights of decapod evolution.</title>
        <authorList>
            <person name="Jeong J.-H."/>
            <person name="Song I."/>
            <person name="Kim S."/>
            <person name="Choi T."/>
            <person name="Kim D."/>
            <person name="Ryu S."/>
            <person name="Kim W."/>
        </authorList>
    </citation>
    <scope>NUCLEOTIDE SEQUENCE [LARGE SCALE GENOMIC DNA]</scope>
    <source>
        <tissue evidence="2">Muscle</tissue>
    </source>
</reference>
<feature type="compositionally biased region" description="Basic and acidic residues" evidence="1">
    <location>
        <begin position="19"/>
        <end position="40"/>
    </location>
</feature>
<comment type="caution">
    <text evidence="2">The sequence shown here is derived from an EMBL/GenBank/DDBJ whole genome shotgun (WGS) entry which is preliminary data.</text>
</comment>
<gene>
    <name evidence="2" type="ORF">E2C01_050945</name>
</gene>
<feature type="region of interest" description="Disordered" evidence="1">
    <location>
        <begin position="1"/>
        <end position="52"/>
    </location>
</feature>
<evidence type="ECO:0000313" key="2">
    <source>
        <dbReference type="EMBL" id="MPC56977.1"/>
    </source>
</evidence>
<evidence type="ECO:0000313" key="3">
    <source>
        <dbReference type="Proteomes" id="UP000324222"/>
    </source>
</evidence>
<proteinExistence type="predicted"/>
<organism evidence="2 3">
    <name type="scientific">Portunus trituberculatus</name>
    <name type="common">Swimming crab</name>
    <name type="synonym">Neptunus trituberculatus</name>
    <dbReference type="NCBI Taxonomy" id="210409"/>
    <lineage>
        <taxon>Eukaryota</taxon>
        <taxon>Metazoa</taxon>
        <taxon>Ecdysozoa</taxon>
        <taxon>Arthropoda</taxon>
        <taxon>Crustacea</taxon>
        <taxon>Multicrustacea</taxon>
        <taxon>Malacostraca</taxon>
        <taxon>Eumalacostraca</taxon>
        <taxon>Eucarida</taxon>
        <taxon>Decapoda</taxon>
        <taxon>Pleocyemata</taxon>
        <taxon>Brachyura</taxon>
        <taxon>Eubrachyura</taxon>
        <taxon>Portunoidea</taxon>
        <taxon>Portunidae</taxon>
        <taxon>Portuninae</taxon>
        <taxon>Portunus</taxon>
    </lineage>
</organism>
<name>A0A5B7GI94_PORTR</name>
<protein>
    <submittedName>
        <fullName evidence="2">Uncharacterized protein</fullName>
    </submittedName>
</protein>
<feature type="compositionally biased region" description="Basic and acidic residues" evidence="1">
    <location>
        <begin position="1"/>
        <end position="10"/>
    </location>
</feature>
<dbReference type="AlphaFoldDB" id="A0A5B7GI94"/>
<keyword evidence="3" id="KW-1185">Reference proteome</keyword>